<dbReference type="Pfam" id="PF13560">
    <property type="entry name" value="HTH_31"/>
    <property type="match status" value="1"/>
</dbReference>
<dbReference type="SMART" id="SM00530">
    <property type="entry name" value="HTH_XRE"/>
    <property type="match status" value="1"/>
</dbReference>
<dbReference type="Gene3D" id="1.10.260.40">
    <property type="entry name" value="lambda repressor-like DNA-binding domains"/>
    <property type="match status" value="1"/>
</dbReference>
<dbReference type="EMBL" id="WKZA01000027">
    <property type="protein sequence ID" value="MSA94894.1"/>
    <property type="molecule type" value="Genomic_DNA"/>
</dbReference>
<dbReference type="CDD" id="cd00093">
    <property type="entry name" value="HTH_XRE"/>
    <property type="match status" value="1"/>
</dbReference>
<dbReference type="Proteomes" id="UP000462865">
    <property type="component" value="Unassembled WGS sequence"/>
</dbReference>
<dbReference type="InterPro" id="IPR050807">
    <property type="entry name" value="TransReg_Diox_bact_type"/>
</dbReference>
<organism evidence="4 5">
    <name type="scientific">Gordonibacter urolithinfaciens</name>
    <dbReference type="NCBI Taxonomy" id="1335613"/>
    <lineage>
        <taxon>Bacteria</taxon>
        <taxon>Bacillati</taxon>
        <taxon>Actinomycetota</taxon>
        <taxon>Coriobacteriia</taxon>
        <taxon>Eggerthellales</taxon>
        <taxon>Eggerthellaceae</taxon>
        <taxon>Gordonibacter</taxon>
    </lineage>
</organism>
<accession>A0A423UKF2</accession>
<evidence type="ECO:0000259" key="2">
    <source>
        <dbReference type="PROSITE" id="PS50943"/>
    </source>
</evidence>
<dbReference type="Proteomes" id="UP000285258">
    <property type="component" value="Unassembled WGS sequence"/>
</dbReference>
<dbReference type="PANTHER" id="PTHR46797:SF1">
    <property type="entry name" value="METHYLPHOSPHONATE SYNTHASE"/>
    <property type="match status" value="1"/>
</dbReference>
<dbReference type="PROSITE" id="PS50943">
    <property type="entry name" value="HTH_CROC1"/>
    <property type="match status" value="1"/>
</dbReference>
<dbReference type="SUPFAM" id="SSF47413">
    <property type="entry name" value="lambda repressor-like DNA-binding domains"/>
    <property type="match status" value="1"/>
</dbReference>
<evidence type="ECO:0000313" key="5">
    <source>
        <dbReference type="Proteomes" id="UP000285258"/>
    </source>
</evidence>
<gene>
    <name evidence="4" type="ORF">DMP12_07735</name>
    <name evidence="3" type="ORF">GKG38_07450</name>
</gene>
<proteinExistence type="predicted"/>
<evidence type="ECO:0000313" key="6">
    <source>
        <dbReference type="Proteomes" id="UP000462865"/>
    </source>
</evidence>
<dbReference type="GeneID" id="97354722"/>
<dbReference type="PANTHER" id="PTHR46797">
    <property type="entry name" value="HTH-TYPE TRANSCRIPTIONAL REGULATOR"/>
    <property type="match status" value="1"/>
</dbReference>
<sequence length="78" mass="8632">MEPFDRQAQLGKRIAELREAQGLSVRRLALIVGTGYSHLAKIEKGQVDVRYSLLHRIASGLGVKVGDLADDSEQESRQ</sequence>
<dbReference type="GO" id="GO:0003700">
    <property type="term" value="F:DNA-binding transcription factor activity"/>
    <property type="evidence" value="ECO:0007669"/>
    <property type="project" value="TreeGrafter"/>
</dbReference>
<dbReference type="GO" id="GO:0003677">
    <property type="term" value="F:DNA binding"/>
    <property type="evidence" value="ECO:0007669"/>
    <property type="project" value="UniProtKB-KW"/>
</dbReference>
<dbReference type="RefSeq" id="WP_096228099.1">
    <property type="nucleotide sequence ID" value="NZ_BAABZN010000001.1"/>
</dbReference>
<dbReference type="AlphaFoldDB" id="A0A423UKF2"/>
<dbReference type="InterPro" id="IPR010982">
    <property type="entry name" value="Lambda_DNA-bd_dom_sf"/>
</dbReference>
<dbReference type="InterPro" id="IPR001387">
    <property type="entry name" value="Cro/C1-type_HTH"/>
</dbReference>
<evidence type="ECO:0000256" key="1">
    <source>
        <dbReference type="ARBA" id="ARBA00023125"/>
    </source>
</evidence>
<dbReference type="GO" id="GO:0005829">
    <property type="term" value="C:cytosol"/>
    <property type="evidence" value="ECO:0007669"/>
    <property type="project" value="TreeGrafter"/>
</dbReference>
<keyword evidence="1" id="KW-0238">DNA-binding</keyword>
<dbReference type="EMBL" id="QIBW01000007">
    <property type="protein sequence ID" value="ROT89986.1"/>
    <property type="molecule type" value="Genomic_DNA"/>
</dbReference>
<reference evidence="5" key="1">
    <citation type="submission" date="2018-05" db="EMBL/GenBank/DDBJ databases">
        <title>Genome Sequencing of selected type strains of the family Eggerthellaceae.</title>
        <authorList>
            <person name="Danylec N."/>
            <person name="Stoll D.A."/>
            <person name="Doetsch A."/>
            <person name="Huch M."/>
        </authorList>
    </citation>
    <scope>NUCLEOTIDE SEQUENCE [LARGE SCALE GENOMIC DNA]</scope>
    <source>
        <strain evidence="5">DSM 27213</strain>
    </source>
</reference>
<protein>
    <submittedName>
        <fullName evidence="3">Helix-turn-helix domain-containing protein</fullName>
    </submittedName>
    <submittedName>
        <fullName evidence="4">XRE family transcriptional regulator</fullName>
    </submittedName>
</protein>
<feature type="domain" description="HTH cro/C1-type" evidence="2">
    <location>
        <begin position="14"/>
        <end position="68"/>
    </location>
</feature>
<reference evidence="4" key="2">
    <citation type="journal article" date="2019" name="Int. J. Syst. Evol. Microbiol.">
        <title>Gordonibacter faecihominis is a later heterotypic synonym of Gordonibacter urolithinfaciens.</title>
        <authorList>
            <person name="Danylec N."/>
            <person name="Stoll D.A."/>
            <person name="Huch M."/>
        </authorList>
    </citation>
    <scope>NUCLEOTIDE SEQUENCE</scope>
    <source>
        <strain evidence="4">DSM 27213</strain>
    </source>
</reference>
<comment type="caution">
    <text evidence="4">The sequence shown here is derived from an EMBL/GenBank/DDBJ whole genome shotgun (WGS) entry which is preliminary data.</text>
</comment>
<name>A0A423UKF2_9ACTN</name>
<reference evidence="3 6" key="4">
    <citation type="journal article" date="2019" name="Nat. Med.">
        <title>A library of human gut bacterial isolates paired with longitudinal multiomics data enables mechanistic microbiome research.</title>
        <authorList>
            <person name="Poyet M."/>
            <person name="Groussin M."/>
            <person name="Gibbons S.M."/>
            <person name="Avila-Pacheco J."/>
            <person name="Jiang X."/>
            <person name="Kearney S.M."/>
            <person name="Perrotta A.R."/>
            <person name="Berdy B."/>
            <person name="Zhao S."/>
            <person name="Lieberman T.D."/>
            <person name="Swanson P.K."/>
            <person name="Smith M."/>
            <person name="Roesemann S."/>
            <person name="Alexander J.E."/>
            <person name="Rich S.A."/>
            <person name="Livny J."/>
            <person name="Vlamakis H."/>
            <person name="Clish C."/>
            <person name="Bullock K."/>
            <person name="Deik A."/>
            <person name="Scott J."/>
            <person name="Pierce K.A."/>
            <person name="Xavier R.J."/>
            <person name="Alm E.J."/>
        </authorList>
    </citation>
    <scope>NUCLEOTIDE SEQUENCE [LARGE SCALE GENOMIC DNA]</scope>
    <source>
        <strain evidence="3 6">BIOML-A1</strain>
    </source>
</reference>
<reference evidence="4" key="3">
    <citation type="journal article" date="2019" name="Microbiol. Resour. Announc.">
        <title>Draft Genome Sequences of Type Strains of Gordonibacter faecihominis, Paraeggerthella hongkongensis, Parvibacter caecicola,Slackia equolifaciens, Slackia faecicanis, and Slackia isoflavoniconvertens.</title>
        <authorList>
            <person name="Danylec N."/>
            <person name="Stoll D.A."/>
            <person name="Dotsch A."/>
            <person name="Huch M."/>
        </authorList>
    </citation>
    <scope>NUCLEOTIDE SEQUENCE</scope>
    <source>
        <strain evidence="4">DSM 27213</strain>
    </source>
</reference>
<evidence type="ECO:0000313" key="4">
    <source>
        <dbReference type="EMBL" id="ROT89986.1"/>
    </source>
</evidence>
<evidence type="ECO:0000313" key="3">
    <source>
        <dbReference type="EMBL" id="MSA94894.1"/>
    </source>
</evidence>